<sequence>MCTIKALTVLLLIQLISHCSRKYLLKVSPFGTKEYIIIIAPNYSLLDGQPRQKFFRKDYTFLEDSQAFYKIHTIHKTWQDAKKRCQMEGASLFYAEDEIEADAVQGLWNKTQPQFAWVYVGISDLLAKGVFETVDGRPVLDIYNNWGQGEPNDADGNEDCVILRRDNTLNDDKCDRKYPFICKKSLLYLDWNTLCDIPDPSYVFNKDLGKCYKFHLTPMNWTDAHAMCSIEQSYLAIINSQAEADYLVKVTEEAPKSKIKGNFLSGAVYLGYHNRDDDGWKTIKGTTLEESGYTGWGNQQPDGGVNEPCGSMFYNGRLNDLGCHQKCFFICEHDIGLLNSAVEERFGVME</sequence>
<dbReference type="EMBL" id="CM046105">
    <property type="protein sequence ID" value="KAI8434829.1"/>
    <property type="molecule type" value="Genomic_DNA"/>
</dbReference>
<comment type="caution">
    <text evidence="1">The sequence shown here is derived from an EMBL/GenBank/DDBJ whole genome shotgun (WGS) entry which is preliminary data.</text>
</comment>
<reference evidence="1 2" key="1">
    <citation type="journal article" date="2022" name="Genome Biol. Evol.">
        <title>The Spruce Budworm Genome: Reconstructing the Evolutionary History of Antifreeze Proteins.</title>
        <authorList>
            <person name="Beliveau C."/>
            <person name="Gagne P."/>
            <person name="Picq S."/>
            <person name="Vernygora O."/>
            <person name="Keeling C.I."/>
            <person name="Pinkney K."/>
            <person name="Doucet D."/>
            <person name="Wen F."/>
            <person name="Johnston J.S."/>
            <person name="Maaroufi H."/>
            <person name="Boyle B."/>
            <person name="Laroche J."/>
            <person name="Dewar K."/>
            <person name="Juretic N."/>
            <person name="Blackburn G."/>
            <person name="Nisole A."/>
            <person name="Brunet B."/>
            <person name="Brandao M."/>
            <person name="Lumley L."/>
            <person name="Duan J."/>
            <person name="Quan G."/>
            <person name="Lucarotti C.J."/>
            <person name="Roe A.D."/>
            <person name="Sperling F.A.H."/>
            <person name="Levesque R.C."/>
            <person name="Cusson M."/>
        </authorList>
    </citation>
    <scope>NUCLEOTIDE SEQUENCE [LARGE SCALE GENOMIC DNA]</scope>
    <source>
        <strain evidence="1">Glfc:IPQL:Cfum</strain>
    </source>
</reference>
<gene>
    <name evidence="1" type="ORF">MSG28_003328</name>
</gene>
<protein>
    <submittedName>
        <fullName evidence="1">Uncharacterized protein</fullName>
    </submittedName>
</protein>
<proteinExistence type="predicted"/>
<evidence type="ECO:0000313" key="1">
    <source>
        <dbReference type="EMBL" id="KAI8434829.1"/>
    </source>
</evidence>
<keyword evidence="2" id="KW-1185">Reference proteome</keyword>
<organism evidence="1 2">
    <name type="scientific">Choristoneura fumiferana</name>
    <name type="common">Spruce budworm moth</name>
    <name type="synonym">Archips fumiferana</name>
    <dbReference type="NCBI Taxonomy" id="7141"/>
    <lineage>
        <taxon>Eukaryota</taxon>
        <taxon>Metazoa</taxon>
        <taxon>Ecdysozoa</taxon>
        <taxon>Arthropoda</taxon>
        <taxon>Hexapoda</taxon>
        <taxon>Insecta</taxon>
        <taxon>Pterygota</taxon>
        <taxon>Neoptera</taxon>
        <taxon>Endopterygota</taxon>
        <taxon>Lepidoptera</taxon>
        <taxon>Glossata</taxon>
        <taxon>Ditrysia</taxon>
        <taxon>Tortricoidea</taxon>
        <taxon>Tortricidae</taxon>
        <taxon>Tortricinae</taxon>
        <taxon>Choristoneura</taxon>
    </lineage>
</organism>
<dbReference type="Proteomes" id="UP001064048">
    <property type="component" value="Chromosome 5"/>
</dbReference>
<name>A0ACC0KEN9_CHOFU</name>
<evidence type="ECO:0000313" key="2">
    <source>
        <dbReference type="Proteomes" id="UP001064048"/>
    </source>
</evidence>
<accession>A0ACC0KEN9</accession>